<dbReference type="EMBL" id="NAFK01000162">
    <property type="protein sequence ID" value="OSJ28099.1"/>
    <property type="molecule type" value="Genomic_DNA"/>
</dbReference>
<dbReference type="Proteomes" id="UP000193884">
    <property type="component" value="Unassembled WGS sequence"/>
</dbReference>
<comment type="caution">
    <text evidence="2">The sequence shown here is derived from an EMBL/GenBank/DDBJ whole genome shotgun (WGS) entry which is preliminary data.</text>
</comment>
<organism evidence="2 3">
    <name type="scientific">Bradyrhizobium canariense</name>
    <dbReference type="NCBI Taxonomy" id="255045"/>
    <lineage>
        <taxon>Bacteria</taxon>
        <taxon>Pseudomonadati</taxon>
        <taxon>Pseudomonadota</taxon>
        <taxon>Alphaproteobacteria</taxon>
        <taxon>Hyphomicrobiales</taxon>
        <taxon>Nitrobacteraceae</taxon>
        <taxon>Bradyrhizobium</taxon>
    </lineage>
</organism>
<sequence length="147" mass="16245">MLPSHPIVVAVAGFASHFVIDAIPHWDYPLQAISVRKNADNRLLKADRRLWMDLLTIATDASTGFAVAILLFYPSAPIWVIALGAAAGMLPDPLQFVHSLYKREPLVTLQRFHVWIHTKRKLNWQIGIVSQAAFAALVAATALVAKQ</sequence>
<evidence type="ECO:0000313" key="3">
    <source>
        <dbReference type="Proteomes" id="UP000193884"/>
    </source>
</evidence>
<name>A0ABX3X3B2_9BRAD</name>
<accession>A0ABX3X3B2</accession>
<keyword evidence="3" id="KW-1185">Reference proteome</keyword>
<reference evidence="2 3" key="1">
    <citation type="submission" date="2017-03" db="EMBL/GenBank/DDBJ databases">
        <title>Whole genome sequences of fourteen strains of Bradyrhizobium canariense and one strain of Bradyrhizobium japonicum isolated from Lupinus (Papilionoideae: Genisteae) species in Algeria.</title>
        <authorList>
            <person name="Crovadore J."/>
            <person name="Chekireb D."/>
            <person name="Brachmann A."/>
            <person name="Chablais R."/>
            <person name="Cochard B."/>
            <person name="Lefort F."/>
        </authorList>
    </citation>
    <scope>NUCLEOTIDE SEQUENCE [LARGE SCALE GENOMIC DNA]</scope>
    <source>
        <strain evidence="2 3">UBMAN05</strain>
    </source>
</reference>
<evidence type="ECO:0000313" key="2">
    <source>
        <dbReference type="EMBL" id="OSJ28099.1"/>
    </source>
</evidence>
<keyword evidence="1" id="KW-0472">Membrane</keyword>
<keyword evidence="1" id="KW-1133">Transmembrane helix</keyword>
<evidence type="ECO:0008006" key="4">
    <source>
        <dbReference type="Google" id="ProtNLM"/>
    </source>
</evidence>
<gene>
    <name evidence="2" type="ORF">BST63_17805</name>
</gene>
<protein>
    <recommendedName>
        <fullName evidence="4">Metal-dependent hydrolase</fullName>
    </recommendedName>
</protein>
<feature type="transmembrane region" description="Helical" evidence="1">
    <location>
        <begin position="122"/>
        <end position="145"/>
    </location>
</feature>
<keyword evidence="1" id="KW-0812">Transmembrane</keyword>
<proteinExistence type="predicted"/>
<evidence type="ECO:0000256" key="1">
    <source>
        <dbReference type="SAM" id="Phobius"/>
    </source>
</evidence>